<evidence type="ECO:0000313" key="6">
    <source>
        <dbReference type="Proteomes" id="UP000019184"/>
    </source>
</evidence>
<feature type="signal peptide" evidence="4">
    <location>
        <begin position="1"/>
        <end position="20"/>
    </location>
</feature>
<dbReference type="GO" id="GO:0016020">
    <property type="term" value="C:membrane"/>
    <property type="evidence" value="ECO:0007669"/>
    <property type="project" value="InterPro"/>
</dbReference>
<dbReference type="SUPFAM" id="SSF58100">
    <property type="entry name" value="Bacterial hemolysins"/>
    <property type="match status" value="1"/>
</dbReference>
<organism evidence="5 6">
    <name type="scientific">Candidatus Contendobacter odensis Run_B_J11</name>
    <dbReference type="NCBI Taxonomy" id="1400861"/>
    <lineage>
        <taxon>Bacteria</taxon>
        <taxon>Pseudomonadati</taxon>
        <taxon>Pseudomonadota</taxon>
        <taxon>Gammaproteobacteria</taxon>
        <taxon>Candidatus Competibacteraceae</taxon>
        <taxon>Candidatus Contendibacter</taxon>
    </lineage>
</organism>
<feature type="chain" id="PRO_5030606239" description="Mechanosensitive ion channel protein MscS" evidence="4">
    <location>
        <begin position="21"/>
        <end position="567"/>
    </location>
</feature>
<keyword evidence="3" id="KW-0812">Transmembrane</keyword>
<evidence type="ECO:0000256" key="2">
    <source>
        <dbReference type="SAM" id="MobiDB-lite"/>
    </source>
</evidence>
<dbReference type="RefSeq" id="WP_051497326.1">
    <property type="nucleotide sequence ID" value="NZ_CBTK010000028.1"/>
</dbReference>
<evidence type="ECO:0000256" key="3">
    <source>
        <dbReference type="SAM" id="Phobius"/>
    </source>
</evidence>
<accession>A0A7U7G8K0</accession>
<keyword evidence="3" id="KW-0472">Membrane</keyword>
<keyword evidence="1" id="KW-0175">Coiled coil</keyword>
<gene>
    <name evidence="5" type="ORF">BN874_1230070</name>
</gene>
<comment type="caution">
    <text evidence="5">The sequence shown here is derived from an EMBL/GenBank/DDBJ whole genome shotgun (WGS) entry which is preliminary data.</text>
</comment>
<dbReference type="InterPro" id="IPR011066">
    <property type="entry name" value="MscS_channel_C_sf"/>
</dbReference>
<keyword evidence="6" id="KW-1185">Reference proteome</keyword>
<dbReference type="EMBL" id="CBTK010000028">
    <property type="protein sequence ID" value="CDH43560.1"/>
    <property type="molecule type" value="Genomic_DNA"/>
</dbReference>
<reference evidence="5 6" key="1">
    <citation type="journal article" date="2014" name="ISME J.">
        <title>Candidatus Competibacter-lineage genomes retrieved from metagenomes reveal functional metabolic diversity.</title>
        <authorList>
            <person name="McIlroy S.J."/>
            <person name="Albertsen M."/>
            <person name="Andresen E.K."/>
            <person name="Saunders A.M."/>
            <person name="Kristiansen R."/>
            <person name="Stokholm-Bjerregaard M."/>
            <person name="Nielsen K.L."/>
            <person name="Nielsen P.H."/>
        </authorList>
    </citation>
    <scope>NUCLEOTIDE SEQUENCE [LARGE SCALE GENOMIC DNA]</scope>
    <source>
        <strain evidence="5 6">Run_B_J11</strain>
    </source>
</reference>
<evidence type="ECO:0000256" key="1">
    <source>
        <dbReference type="SAM" id="Coils"/>
    </source>
</evidence>
<feature type="transmembrane region" description="Helical" evidence="3">
    <location>
        <begin position="238"/>
        <end position="259"/>
    </location>
</feature>
<protein>
    <recommendedName>
        <fullName evidence="7">Mechanosensitive ion channel protein MscS</fullName>
    </recommendedName>
</protein>
<name>A0A7U7G8K0_9GAMM</name>
<dbReference type="SUPFAM" id="SSF82689">
    <property type="entry name" value="Mechanosensitive channel protein MscS (YggB), C-terminal domain"/>
    <property type="match status" value="1"/>
</dbReference>
<dbReference type="Proteomes" id="UP000019184">
    <property type="component" value="Unassembled WGS sequence"/>
</dbReference>
<keyword evidence="4" id="KW-0732">Signal</keyword>
<evidence type="ECO:0000256" key="4">
    <source>
        <dbReference type="SAM" id="SignalP"/>
    </source>
</evidence>
<sequence length="567" mass="63907">MSFRWLALVALCVLLNPVHAQPVTAAAPSENNPEALQPVEPPSQEEQLRTLLDTIKEVETERATLSRQLKRTADTAEAKQLNDRIEQIANRLKELQTAFEQLATGGISGLELQRQAGAAFNWQKELEDVLRPLFDELKQLTERPRTIERLRSERTMYQNQIQTADAAMAHIEKTLMTMEDPVVKKALKATLEQWQSYQEDASSHLQRINIQLERLAAPTQEPGQGLAVTLQEFANGRGLNLVLALGGFTLMYLVLAGLGRLVGRVMNRGREPGTRRTARVVALCFRVLTLILALFVASLILYARGDWLLLGLLILLVISFLWGLRQSLPRYMQEIRTLLSMGGVREGERVIYEGVPWKITSLNLYSTLHNPLLRRGVLRLPLDRMVSLQSRPYAPQEPWFPSQENDIVILDGDIYGKVLLQTPEVVQLQVIGATTSYTVANYLGKNPRNLSRDGFAVPMVVGLDYRHQGEILTGIVPALRTYLEEQLKEQPFHPYLTTLLVEFNEAASSSLNLLLVAVFTGAGADHYWSIRRFLQRATVSACNQYGWTIPFDQLTVHLPPAQQRLPR</sequence>
<feature type="transmembrane region" description="Helical" evidence="3">
    <location>
        <begin position="280"/>
        <end position="301"/>
    </location>
</feature>
<evidence type="ECO:0008006" key="7">
    <source>
        <dbReference type="Google" id="ProtNLM"/>
    </source>
</evidence>
<feature type="coiled-coil region" evidence="1">
    <location>
        <begin position="48"/>
        <end position="98"/>
    </location>
</feature>
<feature type="transmembrane region" description="Helical" evidence="3">
    <location>
        <begin position="307"/>
        <end position="324"/>
    </location>
</feature>
<dbReference type="AlphaFoldDB" id="A0A7U7G8K0"/>
<dbReference type="OrthoDB" id="227003at2"/>
<evidence type="ECO:0000313" key="5">
    <source>
        <dbReference type="EMBL" id="CDH43560.1"/>
    </source>
</evidence>
<feature type="region of interest" description="Disordered" evidence="2">
    <location>
        <begin position="25"/>
        <end position="44"/>
    </location>
</feature>
<keyword evidence="3" id="KW-1133">Transmembrane helix</keyword>
<proteinExistence type="predicted"/>